<organism evidence="1 2">
    <name type="scientific">Antarcticirhabdus aurantiaca</name>
    <dbReference type="NCBI Taxonomy" id="2606717"/>
    <lineage>
        <taxon>Bacteria</taxon>
        <taxon>Pseudomonadati</taxon>
        <taxon>Pseudomonadota</taxon>
        <taxon>Alphaproteobacteria</taxon>
        <taxon>Hyphomicrobiales</taxon>
        <taxon>Aurantimonadaceae</taxon>
        <taxon>Antarcticirhabdus</taxon>
    </lineage>
</organism>
<proteinExistence type="predicted"/>
<name>A0ACD4NJ08_9HYPH</name>
<evidence type="ECO:0000313" key="2">
    <source>
        <dbReference type="Proteomes" id="UP001163223"/>
    </source>
</evidence>
<gene>
    <name evidence="1" type="ORF">OXU80_18210</name>
</gene>
<sequence>MTERRIAEAFVAACRAEIEAPKPGNVHRFAPGHGMTVATFEAAAAAAGPHVAAPGARLGSRILGAVQASLDAVGVNANLGILLLCAPLAMAAEMSPDDLRAGVEPVLAGLDAADAADVFAAIALASPGGLGAAPEADVRAPPAIPLVEAMRLAAHRDLVARQYAEGFADIFGTGLDALAAGPSGPEPWRPATDVFLAFASRYPDSHVARKFGPVAAEAVRERIAALRARIAGKPEREALAALLALDAALKAEGLNPGTSADLTVAALFAHYLGAGRSAHLRNRCADG</sequence>
<reference evidence="1" key="1">
    <citation type="submission" date="2022-11" db="EMBL/GenBank/DDBJ databases">
        <title>beta-Carotene-producing bacterium, Jeongeuplla avenae sp. nov., alleviates the salt stress of Arabidopsis seedlings.</title>
        <authorList>
            <person name="Jiang L."/>
            <person name="Lee J."/>
        </authorList>
    </citation>
    <scope>NUCLEOTIDE SEQUENCE</scope>
    <source>
        <strain evidence="1">DY_R2A_6</strain>
    </source>
</reference>
<dbReference type="Proteomes" id="UP001163223">
    <property type="component" value="Chromosome"/>
</dbReference>
<keyword evidence="2" id="KW-1185">Reference proteome</keyword>
<evidence type="ECO:0000313" key="1">
    <source>
        <dbReference type="EMBL" id="WAJ26789.1"/>
    </source>
</evidence>
<protein>
    <submittedName>
        <fullName evidence="1">Triphosphoribosyl-dephospho-CoA synthase</fullName>
    </submittedName>
</protein>
<dbReference type="EMBL" id="CP113520">
    <property type="protein sequence ID" value="WAJ26789.1"/>
    <property type="molecule type" value="Genomic_DNA"/>
</dbReference>
<accession>A0ACD4NJ08</accession>